<keyword evidence="1" id="KW-0677">Repeat</keyword>
<reference evidence="3" key="1">
    <citation type="submission" date="2020-11" db="EMBL/GenBank/DDBJ databases">
        <authorList>
            <consortium name="DOE Joint Genome Institute"/>
            <person name="Ahrendt S."/>
            <person name="Riley R."/>
            <person name="Andreopoulos W."/>
            <person name="Labutti K."/>
            <person name="Pangilinan J."/>
            <person name="Ruiz-Duenas F.J."/>
            <person name="Barrasa J.M."/>
            <person name="Sanchez-Garcia M."/>
            <person name="Camarero S."/>
            <person name="Miyauchi S."/>
            <person name="Serrano A."/>
            <person name="Linde D."/>
            <person name="Babiker R."/>
            <person name="Drula E."/>
            <person name="Ayuso-Fernandez I."/>
            <person name="Pacheco R."/>
            <person name="Padilla G."/>
            <person name="Ferreira P."/>
            <person name="Barriuso J."/>
            <person name="Kellner H."/>
            <person name="Castanera R."/>
            <person name="Alfaro M."/>
            <person name="Ramirez L."/>
            <person name="Pisabarro A.G."/>
            <person name="Kuo A."/>
            <person name="Tritt A."/>
            <person name="Lipzen A."/>
            <person name="He G."/>
            <person name="Yan M."/>
            <person name="Ng V."/>
            <person name="Cullen D."/>
            <person name="Martin F."/>
            <person name="Rosso M.-N."/>
            <person name="Henrissat B."/>
            <person name="Hibbett D."/>
            <person name="Martinez A.T."/>
            <person name="Grigoriev I.V."/>
        </authorList>
    </citation>
    <scope>NUCLEOTIDE SEQUENCE</scope>
    <source>
        <strain evidence="3">CBS 506.95</strain>
    </source>
</reference>
<protein>
    <recommendedName>
        <fullName evidence="2">NACHT domain-containing protein</fullName>
    </recommendedName>
</protein>
<dbReference type="Gene3D" id="3.40.50.300">
    <property type="entry name" value="P-loop containing nucleotide triphosphate hydrolases"/>
    <property type="match status" value="1"/>
</dbReference>
<dbReference type="InterPro" id="IPR007111">
    <property type="entry name" value="NACHT_NTPase"/>
</dbReference>
<dbReference type="SUPFAM" id="SSF52540">
    <property type="entry name" value="P-loop containing nucleoside triphosphate hydrolases"/>
    <property type="match status" value="1"/>
</dbReference>
<sequence>MQKSGFFENSSNVAIVNSHLHMAVNQTMDPSATLRFLHESMAKYAGSGHQDPSTCLEGTRTTALEEIDEWKRNSLEEQNPEMIWVTGSAGSGKTAIAQTVYERFKAEGLLVVQTSFFRSTGCTNPRFFPLSIAYQLAVANSQLKASVEAVIQADPAVIDASIDAQLQRLVLGPISENASQIPMVYVILDGLDECGVEDQQIHIIQLIQSIVTEQHLPIRFLIASRPESWIQTTLSSPSAPSLPTVFLNQDEEADSDIQLFYETEFKRIHNDPRHAHSMTSAPSPWPSTENIEWLVRWASGQFIYAKTITRFVGEPGHSPIRRLEIVVQPNSELKKSQSPLDRLDALYSQILSWVVDWNATSNVLGVLSVFDSDFTRREALAIIEVILGLNPGDAHLALRNLHPLVFVPPDLTSEQERMTNEEYSAKLTNRSQHPRFYHKSFTDFLHDSHRAGKYYINEAKSNVKMASGCLKVLQSVNVNPPTRLFCLTWDYAQYNWEFHCVSSGWKGNRQLLDELDQFSFVSWYFISPKFLSPQWEKLAPLRRLEKWNDDALGRIQKICETLKPLERLGSRPSDKIWYSASGLWIWFKKQGDTGLQDFPRLRLKLWILHKLAGEDELI</sequence>
<dbReference type="Proteomes" id="UP000807306">
    <property type="component" value="Unassembled WGS sequence"/>
</dbReference>
<dbReference type="InterPro" id="IPR056884">
    <property type="entry name" value="NPHP3-like_N"/>
</dbReference>
<dbReference type="EMBL" id="MU157955">
    <property type="protein sequence ID" value="KAF9522225.1"/>
    <property type="molecule type" value="Genomic_DNA"/>
</dbReference>
<dbReference type="PROSITE" id="PS50837">
    <property type="entry name" value="NACHT"/>
    <property type="match status" value="1"/>
</dbReference>
<dbReference type="Pfam" id="PF24883">
    <property type="entry name" value="NPHP3_N"/>
    <property type="match status" value="1"/>
</dbReference>
<dbReference type="InterPro" id="IPR027417">
    <property type="entry name" value="P-loop_NTPase"/>
</dbReference>
<comment type="caution">
    <text evidence="3">The sequence shown here is derived from an EMBL/GenBank/DDBJ whole genome shotgun (WGS) entry which is preliminary data.</text>
</comment>
<keyword evidence="4" id="KW-1185">Reference proteome</keyword>
<accession>A0A9P6E4A3</accession>
<organism evidence="3 4">
    <name type="scientific">Crepidotus variabilis</name>
    <dbReference type="NCBI Taxonomy" id="179855"/>
    <lineage>
        <taxon>Eukaryota</taxon>
        <taxon>Fungi</taxon>
        <taxon>Dikarya</taxon>
        <taxon>Basidiomycota</taxon>
        <taxon>Agaricomycotina</taxon>
        <taxon>Agaricomycetes</taxon>
        <taxon>Agaricomycetidae</taxon>
        <taxon>Agaricales</taxon>
        <taxon>Agaricineae</taxon>
        <taxon>Crepidotaceae</taxon>
        <taxon>Crepidotus</taxon>
    </lineage>
</organism>
<dbReference type="AlphaFoldDB" id="A0A9P6E4A3"/>
<evidence type="ECO:0000313" key="3">
    <source>
        <dbReference type="EMBL" id="KAF9522225.1"/>
    </source>
</evidence>
<dbReference type="PANTHER" id="PTHR10039:SF17">
    <property type="entry name" value="FUNGAL STAND N-TERMINAL GOODBYE DOMAIN-CONTAINING PROTEIN-RELATED"/>
    <property type="match status" value="1"/>
</dbReference>
<dbReference type="PANTHER" id="PTHR10039">
    <property type="entry name" value="AMELOGENIN"/>
    <property type="match status" value="1"/>
</dbReference>
<dbReference type="OrthoDB" id="163438at2759"/>
<evidence type="ECO:0000256" key="1">
    <source>
        <dbReference type="ARBA" id="ARBA00022737"/>
    </source>
</evidence>
<evidence type="ECO:0000259" key="2">
    <source>
        <dbReference type="PROSITE" id="PS50837"/>
    </source>
</evidence>
<evidence type="ECO:0000313" key="4">
    <source>
        <dbReference type="Proteomes" id="UP000807306"/>
    </source>
</evidence>
<proteinExistence type="predicted"/>
<name>A0A9P6E4A3_9AGAR</name>
<gene>
    <name evidence="3" type="ORF">CPB83DRAFT_135591</name>
</gene>
<feature type="domain" description="NACHT" evidence="2">
    <location>
        <begin position="81"/>
        <end position="228"/>
    </location>
</feature>